<accession>A0AAV6LME4</accession>
<dbReference type="EMBL" id="JACTNZ010000001">
    <property type="protein sequence ID" value="KAG5566348.1"/>
    <property type="molecule type" value="Genomic_DNA"/>
</dbReference>
<evidence type="ECO:0000313" key="3">
    <source>
        <dbReference type="Proteomes" id="UP000823749"/>
    </source>
</evidence>
<feature type="compositionally biased region" description="Basic and acidic residues" evidence="1">
    <location>
        <begin position="269"/>
        <end position="278"/>
    </location>
</feature>
<feature type="region of interest" description="Disordered" evidence="1">
    <location>
        <begin position="23"/>
        <end position="75"/>
    </location>
</feature>
<gene>
    <name evidence="2" type="ORF">RHGRI_002071</name>
</gene>
<evidence type="ECO:0000256" key="1">
    <source>
        <dbReference type="SAM" id="MobiDB-lite"/>
    </source>
</evidence>
<feature type="compositionally biased region" description="Low complexity" evidence="1">
    <location>
        <begin position="25"/>
        <end position="39"/>
    </location>
</feature>
<evidence type="ECO:0000313" key="2">
    <source>
        <dbReference type="EMBL" id="KAG5566348.1"/>
    </source>
</evidence>
<dbReference type="AlphaFoldDB" id="A0AAV6LME4"/>
<feature type="compositionally biased region" description="Basic and acidic residues" evidence="1">
    <location>
        <begin position="40"/>
        <end position="54"/>
    </location>
</feature>
<keyword evidence="3" id="KW-1185">Reference proteome</keyword>
<name>A0AAV6LME4_9ERIC</name>
<reference evidence="2" key="1">
    <citation type="submission" date="2020-08" db="EMBL/GenBank/DDBJ databases">
        <title>Plant Genome Project.</title>
        <authorList>
            <person name="Zhang R.-G."/>
        </authorList>
    </citation>
    <scope>NUCLEOTIDE SEQUENCE</scope>
    <source>
        <strain evidence="2">WSP0</strain>
        <tissue evidence="2">Leaf</tissue>
    </source>
</reference>
<proteinExistence type="predicted"/>
<feature type="region of interest" description="Disordered" evidence="1">
    <location>
        <begin position="269"/>
        <end position="290"/>
    </location>
</feature>
<organism evidence="2 3">
    <name type="scientific">Rhododendron griersonianum</name>
    <dbReference type="NCBI Taxonomy" id="479676"/>
    <lineage>
        <taxon>Eukaryota</taxon>
        <taxon>Viridiplantae</taxon>
        <taxon>Streptophyta</taxon>
        <taxon>Embryophyta</taxon>
        <taxon>Tracheophyta</taxon>
        <taxon>Spermatophyta</taxon>
        <taxon>Magnoliopsida</taxon>
        <taxon>eudicotyledons</taxon>
        <taxon>Gunneridae</taxon>
        <taxon>Pentapetalae</taxon>
        <taxon>asterids</taxon>
        <taxon>Ericales</taxon>
        <taxon>Ericaceae</taxon>
        <taxon>Ericoideae</taxon>
        <taxon>Rhodoreae</taxon>
        <taxon>Rhododendron</taxon>
    </lineage>
</organism>
<feature type="compositionally biased region" description="Basic and acidic residues" evidence="1">
    <location>
        <begin position="124"/>
        <end position="134"/>
    </location>
</feature>
<sequence length="308" mass="35066">MSKKDRMINALRKDVQLMATAIHLRSPSPSRGRYRSPSARRTEGRNNHVRDCLGKRVGPMLGTASENEWPPYDERIPSLSSVRSEVRGDVRDMLRPPKEYRRHEVPEESSCSFYNLAHTVSHKTEVDHQRDRRSQKTWPCIGSRPEGKTELSKGSKAVHSIQKGKCKERWGEQGGSGYQREYIRGPKPHEFEAGTTVSKDLLHELLKKIEREPYFSYPADDIPCPKPKDTKFRCSYHAKRGHLTTWCPQFKEYLQELVRKGHLAEYIDQEKTREKAGEPKTPSIVGSAGAGPSSVPAARIINVIHGMV</sequence>
<comment type="caution">
    <text evidence="2">The sequence shown here is derived from an EMBL/GenBank/DDBJ whole genome shotgun (WGS) entry which is preliminary data.</text>
</comment>
<feature type="region of interest" description="Disordered" evidence="1">
    <location>
        <begin position="124"/>
        <end position="172"/>
    </location>
</feature>
<protein>
    <submittedName>
        <fullName evidence="2">Uncharacterized protein</fullName>
    </submittedName>
</protein>
<dbReference type="Proteomes" id="UP000823749">
    <property type="component" value="Chromosome 1"/>
</dbReference>